<dbReference type="InterPro" id="IPR013042">
    <property type="entry name" value="DUF1592"/>
</dbReference>
<evidence type="ECO:0000259" key="4">
    <source>
        <dbReference type="Pfam" id="PF07631"/>
    </source>
</evidence>
<evidence type="ECO:0000313" key="7">
    <source>
        <dbReference type="Proteomes" id="UP000440224"/>
    </source>
</evidence>
<dbReference type="Pfam" id="PF07637">
    <property type="entry name" value="PSD5"/>
    <property type="match status" value="1"/>
</dbReference>
<dbReference type="InterPro" id="IPR013043">
    <property type="entry name" value="DUF1595"/>
</dbReference>
<dbReference type="Pfam" id="PF07624">
    <property type="entry name" value="PSD2"/>
    <property type="match status" value="1"/>
</dbReference>
<dbReference type="OrthoDB" id="188778at2"/>
<dbReference type="InterPro" id="IPR013036">
    <property type="entry name" value="DUF1587"/>
</dbReference>
<evidence type="ECO:0000313" key="6">
    <source>
        <dbReference type="EMBL" id="MRG93825.1"/>
    </source>
</evidence>
<keyword evidence="7" id="KW-1185">Reference proteome</keyword>
<comment type="caution">
    <text evidence="6">The sequence shown here is derived from an EMBL/GenBank/DDBJ whole genome shotgun (WGS) entry which is preliminary data.</text>
</comment>
<dbReference type="PROSITE" id="PS51257">
    <property type="entry name" value="PROKAR_LIPOPROTEIN"/>
    <property type="match status" value="1"/>
</dbReference>
<dbReference type="InterPro" id="IPR013039">
    <property type="entry name" value="DUF1588"/>
</dbReference>
<evidence type="ECO:0000259" key="1">
    <source>
        <dbReference type="Pfam" id="PF07624"/>
    </source>
</evidence>
<evidence type="ECO:0000259" key="2">
    <source>
        <dbReference type="Pfam" id="PF07626"/>
    </source>
</evidence>
<feature type="domain" description="DUF1595" evidence="5">
    <location>
        <begin position="145"/>
        <end position="204"/>
    </location>
</feature>
<dbReference type="InterPro" id="IPR011478">
    <property type="entry name" value="DUF1585"/>
</dbReference>
<feature type="domain" description="DUF1587" evidence="2">
    <location>
        <begin position="59"/>
        <end position="123"/>
    </location>
</feature>
<accession>A0A6N7PU95</accession>
<feature type="domain" description="DUF1585" evidence="1">
    <location>
        <begin position="480"/>
        <end position="549"/>
    </location>
</feature>
<name>A0A6N7PU95_9BACT</name>
<evidence type="ECO:0000259" key="3">
    <source>
        <dbReference type="Pfam" id="PF07627"/>
    </source>
</evidence>
<proteinExistence type="predicted"/>
<dbReference type="Pfam" id="PF07631">
    <property type="entry name" value="PSD4"/>
    <property type="match status" value="1"/>
</dbReference>
<sequence>MRCAMSIREPLRKSLSSRALIPAALVASLAACSDEAPPPTGGLGPRPPMPELAAQTGAQRLTVAQYGNAIRDIFGQDINVPTSIEPDAPLDGFVTLGSSVSTISSRGVEKYEKAAFAIAEQVVADPARKAAVLPCAPAGASDLDCAKKMVASLGRRVYRRPLATAEVDRLGGLLVQTATTLGSFDEGIEFAIAAMLQSPNFLYRPQVGEPDPKNPGKRRYTSLEMASRLSFFLWNSIPDEELLAAAESGKLTEDEGLKEQVMRMIESPRARDGLRAFVTDWLHLGELDALSKDPTVFTYYSPDVGPAAREETLRVFEHLVFDLDADYRDVFLTRKTFVNPKLASMYAVPAPTDEGFGMVELPADSPRIGLLGHISILALHSHPRSTSATLRGKFVREDLLCDSIPPPPVNVNTGLPDPSTEARTLRERIAQHNTDPTCRACHMLMDPIGLGLENFDGIGRFRLKETGAVIDASGNLDSVPFADARELAIRIHDSDKVAPCLVRKLYSYATAFEPTKEESGAINTLTYDFRASGHRVKSLLSFIATSPFFRLAHEP</sequence>
<dbReference type="EMBL" id="WJIE01000005">
    <property type="protein sequence ID" value="MRG93825.1"/>
    <property type="molecule type" value="Genomic_DNA"/>
</dbReference>
<evidence type="ECO:0000259" key="5">
    <source>
        <dbReference type="Pfam" id="PF07637"/>
    </source>
</evidence>
<organism evidence="6 7">
    <name type="scientific">Polyangium spumosum</name>
    <dbReference type="NCBI Taxonomy" id="889282"/>
    <lineage>
        <taxon>Bacteria</taxon>
        <taxon>Pseudomonadati</taxon>
        <taxon>Myxococcota</taxon>
        <taxon>Polyangia</taxon>
        <taxon>Polyangiales</taxon>
        <taxon>Polyangiaceae</taxon>
        <taxon>Polyangium</taxon>
    </lineage>
</organism>
<protein>
    <submittedName>
        <fullName evidence="6">DUF1592 domain-containing protein</fullName>
    </submittedName>
</protein>
<dbReference type="Proteomes" id="UP000440224">
    <property type="component" value="Unassembled WGS sequence"/>
</dbReference>
<gene>
    <name evidence="6" type="ORF">GF068_18170</name>
</gene>
<dbReference type="Pfam" id="PF07627">
    <property type="entry name" value="PSCyt3"/>
    <property type="match status" value="1"/>
</dbReference>
<feature type="domain" description="DUF1592" evidence="4">
    <location>
        <begin position="221"/>
        <end position="347"/>
    </location>
</feature>
<dbReference type="Pfam" id="PF07626">
    <property type="entry name" value="PSD3"/>
    <property type="match status" value="1"/>
</dbReference>
<reference evidence="6 7" key="1">
    <citation type="submission" date="2019-10" db="EMBL/GenBank/DDBJ databases">
        <title>A soil myxobacterium in the family Polyangiaceae.</title>
        <authorList>
            <person name="Li Y."/>
            <person name="Wang J."/>
        </authorList>
    </citation>
    <scope>NUCLEOTIDE SEQUENCE [LARGE SCALE GENOMIC DNA]</scope>
    <source>
        <strain evidence="6 7">DSM 14734</strain>
    </source>
</reference>
<feature type="domain" description="DUF1588" evidence="3">
    <location>
        <begin position="367"/>
        <end position="464"/>
    </location>
</feature>
<dbReference type="AlphaFoldDB" id="A0A6N7PU95"/>